<evidence type="ECO:0000313" key="3">
    <source>
        <dbReference type="Proteomes" id="UP001154265"/>
    </source>
</evidence>
<gene>
    <name evidence="2" type="ORF">L3556_04200</name>
</gene>
<accession>A0ABT6EYS7</accession>
<sequence length="161" mass="18336">MTRNDYCCYGITMDNLSQRYLKLSQAYVQLADRYNNLDVEQMTLREKLVPFLMAFKYYKRLSEQLTNEKLTLEAEVMALRDRCQQMESHAGHHADEALLAALAEAEEQIALMEDTFAEQATDSDPSLLPVEKELLAEYVAGSSEFQSLLSEEGTDHIGLLT</sequence>
<reference evidence="2" key="2">
    <citation type="submission" date="2022-01" db="EMBL/GenBank/DDBJ databases">
        <authorList>
            <person name="Zivanovic Y."/>
            <person name="Moreira D."/>
            <person name="Lopez-Garcia P."/>
        </authorList>
    </citation>
    <scope>NUCLEOTIDE SEQUENCE</scope>
    <source>
        <strain evidence="2">G9</strain>
    </source>
</reference>
<name>A0ABT6EYS7_9SYNE</name>
<reference evidence="2" key="1">
    <citation type="journal article" date="2022" name="Genome Biol. Evol.">
        <title>A New Gene Family Diagnostic for Intracellular Biomineralization of Amorphous Ca Carbonates by Cyanobacteria.</title>
        <authorList>
            <person name="Benzerara K."/>
            <person name="Duprat E."/>
            <person name="Bitard-Feildel T."/>
            <person name="Caumes G."/>
            <person name="Cassier-Chauvat C."/>
            <person name="Chauvat F."/>
            <person name="Dezi M."/>
            <person name="Diop S.I."/>
            <person name="Gaschignard G."/>
            <person name="Gorgen S."/>
            <person name="Gugger M."/>
            <person name="Lopez-Garcia P."/>
            <person name="Millet M."/>
            <person name="Skouri-Panet F."/>
            <person name="Moreira D."/>
            <person name="Callebaut I."/>
        </authorList>
    </citation>
    <scope>NUCLEOTIDE SEQUENCE</scope>
    <source>
        <strain evidence="2">G9</strain>
    </source>
</reference>
<dbReference type="RefSeq" id="WP_277866058.1">
    <property type="nucleotide sequence ID" value="NZ_JAKKUT010000002.1"/>
</dbReference>
<dbReference type="EMBL" id="JAKKUT010000002">
    <property type="protein sequence ID" value="MDG2990140.1"/>
    <property type="molecule type" value="Genomic_DNA"/>
</dbReference>
<dbReference type="Proteomes" id="UP001154265">
    <property type="component" value="Unassembled WGS sequence"/>
</dbReference>
<comment type="caution">
    <text evidence="2">The sequence shown here is derived from an EMBL/GenBank/DDBJ whole genome shotgun (WGS) entry which is preliminary data.</text>
</comment>
<proteinExistence type="predicted"/>
<keyword evidence="1" id="KW-0175">Coiled coil</keyword>
<evidence type="ECO:0000256" key="1">
    <source>
        <dbReference type="SAM" id="Coils"/>
    </source>
</evidence>
<protein>
    <submittedName>
        <fullName evidence="2">Uncharacterized protein</fullName>
    </submittedName>
</protein>
<feature type="coiled-coil region" evidence="1">
    <location>
        <begin position="62"/>
        <end position="122"/>
    </location>
</feature>
<organism evidence="2 3">
    <name type="scientific">Candidatus Synechococcus calcipolaris G9</name>
    <dbReference type="NCBI Taxonomy" id="1497997"/>
    <lineage>
        <taxon>Bacteria</taxon>
        <taxon>Bacillati</taxon>
        <taxon>Cyanobacteriota</taxon>
        <taxon>Cyanophyceae</taxon>
        <taxon>Synechococcales</taxon>
        <taxon>Synechococcaceae</taxon>
        <taxon>Synechococcus</taxon>
    </lineage>
</organism>
<keyword evidence="3" id="KW-1185">Reference proteome</keyword>
<evidence type="ECO:0000313" key="2">
    <source>
        <dbReference type="EMBL" id="MDG2990140.1"/>
    </source>
</evidence>